<keyword evidence="1" id="KW-0472">Membrane</keyword>
<dbReference type="OrthoDB" id="303066at2759"/>
<keyword evidence="1" id="KW-1133">Transmembrane helix</keyword>
<protein>
    <submittedName>
        <fullName evidence="2">Piezo-type mechanosensitive ion channel</fullName>
    </submittedName>
</protein>
<dbReference type="PANTHER" id="PTHR13167">
    <property type="entry name" value="PIEZO-TYPE MECHANOSENSITIVE ION CHANNEL COMPONENT"/>
    <property type="match status" value="1"/>
</dbReference>
<feature type="transmembrane region" description="Helical" evidence="1">
    <location>
        <begin position="32"/>
        <end position="50"/>
    </location>
</feature>
<evidence type="ECO:0000256" key="1">
    <source>
        <dbReference type="SAM" id="Phobius"/>
    </source>
</evidence>
<organism evidence="2 3">
    <name type="scientific">Dorcoceras hygrometricum</name>
    <dbReference type="NCBI Taxonomy" id="472368"/>
    <lineage>
        <taxon>Eukaryota</taxon>
        <taxon>Viridiplantae</taxon>
        <taxon>Streptophyta</taxon>
        <taxon>Embryophyta</taxon>
        <taxon>Tracheophyta</taxon>
        <taxon>Spermatophyta</taxon>
        <taxon>Magnoliopsida</taxon>
        <taxon>eudicotyledons</taxon>
        <taxon>Gunneridae</taxon>
        <taxon>Pentapetalae</taxon>
        <taxon>asterids</taxon>
        <taxon>lamiids</taxon>
        <taxon>Lamiales</taxon>
        <taxon>Gesneriaceae</taxon>
        <taxon>Didymocarpoideae</taxon>
        <taxon>Trichosporeae</taxon>
        <taxon>Loxocarpinae</taxon>
        <taxon>Dorcoceras</taxon>
    </lineage>
</organism>
<evidence type="ECO:0000313" key="3">
    <source>
        <dbReference type="Proteomes" id="UP000250235"/>
    </source>
</evidence>
<dbReference type="GO" id="GO:0008381">
    <property type="term" value="F:mechanosensitive monoatomic ion channel activity"/>
    <property type="evidence" value="ECO:0007669"/>
    <property type="project" value="InterPro"/>
</dbReference>
<dbReference type="PANTHER" id="PTHR13167:SF25">
    <property type="entry name" value="PIEZO-TYPE MECHANOSENSITIVE ION CHANNEL COMPONENT"/>
    <property type="match status" value="1"/>
</dbReference>
<proteinExistence type="predicted"/>
<evidence type="ECO:0000313" key="2">
    <source>
        <dbReference type="EMBL" id="KZV41712.1"/>
    </source>
</evidence>
<dbReference type="AlphaFoldDB" id="A0A2Z7C4D2"/>
<name>A0A2Z7C4D2_9LAMI</name>
<reference evidence="2 3" key="1">
    <citation type="journal article" date="2015" name="Proc. Natl. Acad. Sci. U.S.A.">
        <title>The resurrection genome of Boea hygrometrica: A blueprint for survival of dehydration.</title>
        <authorList>
            <person name="Xiao L."/>
            <person name="Yang G."/>
            <person name="Zhang L."/>
            <person name="Yang X."/>
            <person name="Zhao S."/>
            <person name="Ji Z."/>
            <person name="Zhou Q."/>
            <person name="Hu M."/>
            <person name="Wang Y."/>
            <person name="Chen M."/>
            <person name="Xu Y."/>
            <person name="Jin H."/>
            <person name="Xiao X."/>
            <person name="Hu G."/>
            <person name="Bao F."/>
            <person name="Hu Y."/>
            <person name="Wan P."/>
            <person name="Li L."/>
            <person name="Deng X."/>
            <person name="Kuang T."/>
            <person name="Xiang C."/>
            <person name="Zhu J.K."/>
            <person name="Oliver M.J."/>
            <person name="He Y."/>
        </authorList>
    </citation>
    <scope>NUCLEOTIDE SEQUENCE [LARGE SCALE GENOMIC DNA]</scope>
    <source>
        <strain evidence="3">cv. XS01</strain>
    </source>
</reference>
<gene>
    <name evidence="2" type="ORF">F511_32843</name>
</gene>
<keyword evidence="1" id="KW-0812">Transmembrane</keyword>
<dbReference type="GO" id="GO:0016020">
    <property type="term" value="C:membrane"/>
    <property type="evidence" value="ECO:0007669"/>
    <property type="project" value="InterPro"/>
</dbReference>
<dbReference type="GO" id="GO:0071260">
    <property type="term" value="P:cellular response to mechanical stimulus"/>
    <property type="evidence" value="ECO:0007669"/>
    <property type="project" value="TreeGrafter"/>
</dbReference>
<dbReference type="InterPro" id="IPR027272">
    <property type="entry name" value="Piezo"/>
</dbReference>
<dbReference type="GO" id="GO:0005261">
    <property type="term" value="F:monoatomic cation channel activity"/>
    <property type="evidence" value="ECO:0007669"/>
    <property type="project" value="TreeGrafter"/>
</dbReference>
<dbReference type="GO" id="GO:0042391">
    <property type="term" value="P:regulation of membrane potential"/>
    <property type="evidence" value="ECO:0007669"/>
    <property type="project" value="TreeGrafter"/>
</dbReference>
<dbReference type="Proteomes" id="UP000250235">
    <property type="component" value="Unassembled WGS sequence"/>
</dbReference>
<dbReference type="EMBL" id="KQ999400">
    <property type="protein sequence ID" value="KZV41712.1"/>
    <property type="molecule type" value="Genomic_DNA"/>
</dbReference>
<sequence length="128" mass="14272">MVERVVNGKYSRRVCVASAAFDGFQSWRSPTVIYFLIVELLVGVVAFIEIHRNKFSSVASPCSFWGYLSSVIEQIGDRLRLLSSFLVPAVQLVAGISNPSWISLPFFLCSCVGLIDWSLTSNFLGLFR</sequence>
<keyword evidence="3" id="KW-1185">Reference proteome</keyword>
<dbReference type="GO" id="GO:0050982">
    <property type="term" value="P:detection of mechanical stimulus"/>
    <property type="evidence" value="ECO:0007669"/>
    <property type="project" value="TreeGrafter"/>
</dbReference>
<accession>A0A2Z7C4D2</accession>